<organism evidence="2">
    <name type="scientific">Cucumis melo</name>
    <name type="common">Muskmelon</name>
    <dbReference type="NCBI Taxonomy" id="3656"/>
    <lineage>
        <taxon>Eukaryota</taxon>
        <taxon>Viridiplantae</taxon>
        <taxon>Streptophyta</taxon>
        <taxon>Embryophyta</taxon>
        <taxon>Tracheophyta</taxon>
        <taxon>Spermatophyta</taxon>
        <taxon>Magnoliopsida</taxon>
        <taxon>eudicotyledons</taxon>
        <taxon>Gunneridae</taxon>
        <taxon>Pentapetalae</taxon>
        <taxon>rosids</taxon>
        <taxon>fabids</taxon>
        <taxon>Cucurbitales</taxon>
        <taxon>Cucurbitaceae</taxon>
        <taxon>Benincaseae</taxon>
        <taxon>Cucumis</taxon>
    </lineage>
</organism>
<evidence type="ECO:0000256" key="1">
    <source>
        <dbReference type="SAM" id="MobiDB-lite"/>
    </source>
</evidence>
<protein>
    <submittedName>
        <fullName evidence="2">Uncharacterized protein</fullName>
    </submittedName>
</protein>
<sequence>MHQSVARYIKTRRETIVRCMENRREKSQEKCVRRRLPDTNTKRRQELGTPDARVKHVGSMGLLMCYIWHQDCLYPDTDSLVSGDLQSQPVLGASV</sequence>
<reference evidence="2" key="1">
    <citation type="submission" date="2023-03" db="UniProtKB">
        <authorList>
            <consortium name="EnsemblPlants"/>
        </authorList>
    </citation>
    <scope>IDENTIFICATION</scope>
</reference>
<evidence type="ECO:0000313" key="2">
    <source>
        <dbReference type="EnsemblPlants" id="MELO3C020994.2.1"/>
    </source>
</evidence>
<accession>A0A9I9DMU8</accession>
<proteinExistence type="predicted"/>
<name>A0A9I9DMU8_CUCME</name>
<dbReference type="Gramene" id="MELO3C020994.2.1">
    <property type="protein sequence ID" value="MELO3C020994.2.1"/>
    <property type="gene ID" value="MELO3C020994.2"/>
</dbReference>
<dbReference type="AlphaFoldDB" id="A0A9I9DMU8"/>
<feature type="compositionally biased region" description="Basic and acidic residues" evidence="1">
    <location>
        <begin position="30"/>
        <end position="46"/>
    </location>
</feature>
<feature type="region of interest" description="Disordered" evidence="1">
    <location>
        <begin position="30"/>
        <end position="50"/>
    </location>
</feature>
<dbReference type="EnsemblPlants" id="MELO3C020994.2.1">
    <property type="protein sequence ID" value="MELO3C020994.2.1"/>
    <property type="gene ID" value="MELO3C020994.2"/>
</dbReference>